<organism evidence="13 14">
    <name type="scientific">Prosthecochloris vibrioformis</name>
    <name type="common">Chlorobium vibrioforme</name>
    <dbReference type="NCBI Taxonomy" id="1098"/>
    <lineage>
        <taxon>Bacteria</taxon>
        <taxon>Pseudomonadati</taxon>
        <taxon>Chlorobiota</taxon>
        <taxon>Chlorobiia</taxon>
        <taxon>Chlorobiales</taxon>
        <taxon>Chlorobiaceae</taxon>
        <taxon>Prosthecochloris</taxon>
    </lineage>
</organism>
<comment type="catalytic activity">
    <reaction evidence="10 11">
        <text>nicotinate beta-D-ribonucleotide + ATP + H(+) = deamido-NAD(+) + diphosphate</text>
        <dbReference type="Rhea" id="RHEA:22860"/>
        <dbReference type="ChEBI" id="CHEBI:15378"/>
        <dbReference type="ChEBI" id="CHEBI:30616"/>
        <dbReference type="ChEBI" id="CHEBI:33019"/>
        <dbReference type="ChEBI" id="CHEBI:57502"/>
        <dbReference type="ChEBI" id="CHEBI:58437"/>
        <dbReference type="EC" id="2.7.7.18"/>
    </reaction>
</comment>
<dbReference type="EMBL" id="VDCI01000001">
    <property type="protein sequence ID" value="TNJ38148.1"/>
    <property type="molecule type" value="Genomic_DNA"/>
</dbReference>
<comment type="caution">
    <text evidence="13">The sequence shown here is derived from an EMBL/GenBank/DDBJ whole genome shotgun (WGS) entry which is preliminary data.</text>
</comment>
<gene>
    <name evidence="11 13" type="primary">nadD</name>
    <name evidence="13" type="ORF">FGF68_00490</name>
</gene>
<sequence length="205" mass="23180">MRLALFGGSFDPPHNAHLALCLYARELLKLDRLIISVSRNPFKEGFDASDSERCHMAGLLVQELNRTGNEAVLCDSELRRSQSPSYTIDMVRELALDYPGAELFLLIGEDNARGFRQWKNWQELRDKCRVVVFRRGGLQNDNSACAGEAFTSDIRFVHFDFSISSTRIRRDLAAGKECGRLLPKSIAGYIRQQGLYASSTSFPER</sequence>
<protein>
    <recommendedName>
        <fullName evidence="11">Probable nicotinate-nucleotide adenylyltransferase</fullName>
        <ecNumber evidence="11">2.7.7.18</ecNumber>
    </recommendedName>
    <alternativeName>
        <fullName evidence="11">Deamido-NAD(+) diphosphorylase</fullName>
    </alternativeName>
    <alternativeName>
        <fullName evidence="11">Deamido-NAD(+) pyrophosphorylase</fullName>
    </alternativeName>
    <alternativeName>
        <fullName evidence="11">Nicotinate mononucleotide adenylyltransferase</fullName>
        <shortName evidence="11">NaMN adenylyltransferase</shortName>
    </alternativeName>
</protein>
<evidence type="ECO:0000256" key="7">
    <source>
        <dbReference type="ARBA" id="ARBA00022741"/>
    </source>
</evidence>
<keyword evidence="8 11" id="KW-0067">ATP-binding</keyword>
<dbReference type="PANTHER" id="PTHR39321">
    <property type="entry name" value="NICOTINATE-NUCLEOTIDE ADENYLYLTRANSFERASE-RELATED"/>
    <property type="match status" value="1"/>
</dbReference>
<evidence type="ECO:0000256" key="11">
    <source>
        <dbReference type="HAMAP-Rule" id="MF_00244"/>
    </source>
</evidence>
<dbReference type="PANTHER" id="PTHR39321:SF3">
    <property type="entry name" value="PHOSPHOPANTETHEINE ADENYLYLTRANSFERASE"/>
    <property type="match status" value="1"/>
</dbReference>
<evidence type="ECO:0000256" key="8">
    <source>
        <dbReference type="ARBA" id="ARBA00022840"/>
    </source>
</evidence>
<keyword evidence="6 11" id="KW-0548">Nucleotidyltransferase</keyword>
<dbReference type="SUPFAM" id="SSF52374">
    <property type="entry name" value="Nucleotidylyl transferase"/>
    <property type="match status" value="1"/>
</dbReference>
<evidence type="ECO:0000256" key="9">
    <source>
        <dbReference type="ARBA" id="ARBA00023027"/>
    </source>
</evidence>
<dbReference type="AlphaFoldDB" id="A0A5C4S4I7"/>
<evidence type="ECO:0000313" key="13">
    <source>
        <dbReference type="EMBL" id="TNJ38148.1"/>
    </source>
</evidence>
<feature type="domain" description="Cytidyltransferase-like" evidence="12">
    <location>
        <begin position="5"/>
        <end position="170"/>
    </location>
</feature>
<comment type="similarity">
    <text evidence="3 11">Belongs to the NadD family.</text>
</comment>
<evidence type="ECO:0000256" key="2">
    <source>
        <dbReference type="ARBA" id="ARBA00005019"/>
    </source>
</evidence>
<dbReference type="UniPathway" id="UPA00253">
    <property type="reaction ID" value="UER00332"/>
</dbReference>
<dbReference type="HAMAP" id="MF_00244">
    <property type="entry name" value="NaMN_adenylyltr"/>
    <property type="match status" value="1"/>
</dbReference>
<dbReference type="InterPro" id="IPR005248">
    <property type="entry name" value="NadD/NMNAT"/>
</dbReference>
<evidence type="ECO:0000259" key="12">
    <source>
        <dbReference type="Pfam" id="PF01467"/>
    </source>
</evidence>
<dbReference type="NCBIfam" id="TIGR00125">
    <property type="entry name" value="cyt_tran_rel"/>
    <property type="match status" value="1"/>
</dbReference>
<dbReference type="GO" id="GO:0009435">
    <property type="term" value="P:NAD+ biosynthetic process"/>
    <property type="evidence" value="ECO:0007669"/>
    <property type="project" value="UniProtKB-UniRule"/>
</dbReference>
<dbReference type="Pfam" id="PF01467">
    <property type="entry name" value="CTP_transf_like"/>
    <property type="match status" value="1"/>
</dbReference>
<dbReference type="Gene3D" id="3.40.50.620">
    <property type="entry name" value="HUPs"/>
    <property type="match status" value="1"/>
</dbReference>
<keyword evidence="5 11" id="KW-0808">Transferase</keyword>
<evidence type="ECO:0000256" key="1">
    <source>
        <dbReference type="ARBA" id="ARBA00002324"/>
    </source>
</evidence>
<dbReference type="InterPro" id="IPR004821">
    <property type="entry name" value="Cyt_trans-like"/>
</dbReference>
<keyword evidence="7 11" id="KW-0547">Nucleotide-binding</keyword>
<comment type="function">
    <text evidence="1 11">Catalyzes the reversible adenylation of nicotinate mononucleotide (NaMN) to nicotinic acid adenine dinucleotide (NaAD).</text>
</comment>
<dbReference type="Proteomes" id="UP000309544">
    <property type="component" value="Unassembled WGS sequence"/>
</dbReference>
<evidence type="ECO:0000256" key="6">
    <source>
        <dbReference type="ARBA" id="ARBA00022695"/>
    </source>
</evidence>
<evidence type="ECO:0000256" key="3">
    <source>
        <dbReference type="ARBA" id="ARBA00009014"/>
    </source>
</evidence>
<evidence type="ECO:0000256" key="4">
    <source>
        <dbReference type="ARBA" id="ARBA00022642"/>
    </source>
</evidence>
<dbReference type="EC" id="2.7.7.18" evidence="11"/>
<dbReference type="NCBIfam" id="TIGR00482">
    <property type="entry name" value="nicotinate (nicotinamide) nucleotide adenylyltransferase"/>
    <property type="match status" value="1"/>
</dbReference>
<dbReference type="CDD" id="cd02165">
    <property type="entry name" value="NMNAT"/>
    <property type="match status" value="1"/>
</dbReference>
<keyword evidence="9 11" id="KW-0520">NAD</keyword>
<reference evidence="13 14" key="1">
    <citation type="submission" date="2019-05" db="EMBL/GenBank/DDBJ databases">
        <title>Draft Whole-Genome sequence of the green sulfur bacterium Prosthecochloris vibrioformis DSM 260.</title>
        <authorList>
            <person name="Meyer T.E."/>
            <person name="Kyndt J.A."/>
        </authorList>
    </citation>
    <scope>NUCLEOTIDE SEQUENCE [LARGE SCALE GENOMIC DNA]</scope>
    <source>
        <strain evidence="13 14">DSM 260</strain>
    </source>
</reference>
<proteinExistence type="inferred from homology"/>
<keyword evidence="4 11" id="KW-0662">Pyridine nucleotide biosynthesis</keyword>
<dbReference type="InterPro" id="IPR014729">
    <property type="entry name" value="Rossmann-like_a/b/a_fold"/>
</dbReference>
<name>A0A5C4S4I7_PROVB</name>
<accession>A0A5C4S4I7</accession>
<evidence type="ECO:0000313" key="14">
    <source>
        <dbReference type="Proteomes" id="UP000309544"/>
    </source>
</evidence>
<dbReference type="GO" id="GO:0004515">
    <property type="term" value="F:nicotinate-nucleotide adenylyltransferase activity"/>
    <property type="evidence" value="ECO:0007669"/>
    <property type="project" value="UniProtKB-UniRule"/>
</dbReference>
<evidence type="ECO:0000256" key="10">
    <source>
        <dbReference type="ARBA" id="ARBA00048721"/>
    </source>
</evidence>
<comment type="pathway">
    <text evidence="2 11">Cofactor biosynthesis; NAD(+) biosynthesis; deamido-NAD(+) from nicotinate D-ribonucleotide: step 1/1.</text>
</comment>
<dbReference type="GO" id="GO:0005524">
    <property type="term" value="F:ATP binding"/>
    <property type="evidence" value="ECO:0007669"/>
    <property type="project" value="UniProtKB-KW"/>
</dbReference>
<evidence type="ECO:0000256" key="5">
    <source>
        <dbReference type="ARBA" id="ARBA00022679"/>
    </source>
</evidence>
<keyword evidence="14" id="KW-1185">Reference proteome</keyword>